<dbReference type="Pfam" id="PF21835">
    <property type="entry name" value="YIEGIA_cap"/>
    <property type="match status" value="1"/>
</dbReference>
<gene>
    <name evidence="2" type="ORF">R50_1012</name>
</gene>
<sequence>MADAPTPVMFAIVTTNEKTVHGGMAPVFVAQDEAERDRIAMWLTRITNAIAHDLHNGTVILTVNAASGTGGS</sequence>
<organism evidence="2 3">
    <name type="scientific">Candidatus Hydrogenisulfobacillus filiaventi</name>
    <dbReference type="NCBI Taxonomy" id="2707344"/>
    <lineage>
        <taxon>Bacteria</taxon>
        <taxon>Bacillati</taxon>
        <taxon>Bacillota</taxon>
        <taxon>Clostridia</taxon>
        <taxon>Eubacteriales</taxon>
        <taxon>Clostridiales Family XVII. Incertae Sedis</taxon>
        <taxon>Candidatus Hydrogenisulfobacillus</taxon>
    </lineage>
</organism>
<evidence type="ECO:0000259" key="1">
    <source>
        <dbReference type="PROSITE" id="PS50003"/>
    </source>
</evidence>
<dbReference type="AlphaFoldDB" id="A0A6F8ZF71"/>
<feature type="domain" description="PH" evidence="1">
    <location>
        <begin position="1"/>
        <end position="51"/>
    </location>
</feature>
<dbReference type="Proteomes" id="UP000503399">
    <property type="component" value="Chromosome"/>
</dbReference>
<dbReference type="EMBL" id="LR778114">
    <property type="protein sequence ID" value="CAB1128518.1"/>
    <property type="molecule type" value="Genomic_DNA"/>
</dbReference>
<evidence type="ECO:0000313" key="2">
    <source>
        <dbReference type="EMBL" id="CAB1128518.1"/>
    </source>
</evidence>
<accession>A0A6F8ZF71</accession>
<name>A0A6F8ZF71_9FIRM</name>
<dbReference type="KEGG" id="hfv:R50_1012"/>
<evidence type="ECO:0000313" key="3">
    <source>
        <dbReference type="Proteomes" id="UP000503399"/>
    </source>
</evidence>
<dbReference type="InterPro" id="IPR001849">
    <property type="entry name" value="PH_domain"/>
</dbReference>
<reference evidence="2 3" key="1">
    <citation type="submission" date="2020-02" db="EMBL/GenBank/DDBJ databases">
        <authorList>
            <person name="Hogendoorn C."/>
        </authorList>
    </citation>
    <scope>NUCLEOTIDE SEQUENCE [LARGE SCALE GENOMIC DNA]</scope>
    <source>
        <strain evidence="2">R501</strain>
    </source>
</reference>
<proteinExistence type="predicted"/>
<dbReference type="InterPro" id="IPR054055">
    <property type="entry name" value="YpzH"/>
</dbReference>
<protein>
    <recommendedName>
        <fullName evidence="1">PH domain-containing protein</fullName>
    </recommendedName>
</protein>
<dbReference type="PROSITE" id="PS50003">
    <property type="entry name" value="PH_DOMAIN"/>
    <property type="match status" value="1"/>
</dbReference>
<keyword evidence="3" id="KW-1185">Reference proteome</keyword>